<keyword evidence="3" id="KW-0539">Nucleus</keyword>
<dbReference type="GO" id="GO:0005634">
    <property type="term" value="C:nucleus"/>
    <property type="evidence" value="ECO:0007669"/>
    <property type="project" value="UniProtKB-SubCell"/>
</dbReference>
<evidence type="ECO:0000313" key="6">
    <source>
        <dbReference type="Proteomes" id="UP000663879"/>
    </source>
</evidence>
<dbReference type="Proteomes" id="UP000663879">
    <property type="component" value="Unassembled WGS sequence"/>
</dbReference>
<dbReference type="AlphaFoldDB" id="A0A813ZCX8"/>
<dbReference type="PANTHER" id="PTHR46318:SF6">
    <property type="entry name" value="CHROMOSOME UNDETERMINED SCAFFOLD_121, WHOLE GENOME SHOTGUN SEQUENCE"/>
    <property type="match status" value="1"/>
</dbReference>
<reference evidence="5" key="1">
    <citation type="submission" date="2021-02" db="EMBL/GenBank/DDBJ databases">
        <authorList>
            <person name="Nowell W R."/>
        </authorList>
    </citation>
    <scope>NUCLEOTIDE SEQUENCE</scope>
    <source>
        <strain evidence="5">Ploen Becks lab</strain>
    </source>
</reference>
<evidence type="ECO:0000256" key="1">
    <source>
        <dbReference type="ARBA" id="ARBA00004123"/>
    </source>
</evidence>
<dbReference type="PANTHER" id="PTHR46318">
    <property type="entry name" value="UPSTREAM BINDING TRANSCRIPTION FACTOR"/>
    <property type="match status" value="1"/>
</dbReference>
<evidence type="ECO:0000256" key="4">
    <source>
        <dbReference type="SAM" id="MobiDB-lite"/>
    </source>
</evidence>
<dbReference type="OrthoDB" id="10481033at2759"/>
<dbReference type="InterPro" id="IPR036910">
    <property type="entry name" value="HMG_box_dom_sf"/>
</dbReference>
<organism evidence="5 6">
    <name type="scientific">Brachionus calyciflorus</name>
    <dbReference type="NCBI Taxonomy" id="104777"/>
    <lineage>
        <taxon>Eukaryota</taxon>
        <taxon>Metazoa</taxon>
        <taxon>Spiralia</taxon>
        <taxon>Gnathifera</taxon>
        <taxon>Rotifera</taxon>
        <taxon>Eurotatoria</taxon>
        <taxon>Monogononta</taxon>
        <taxon>Pseudotrocha</taxon>
        <taxon>Ploima</taxon>
        <taxon>Brachionidae</taxon>
        <taxon>Brachionus</taxon>
    </lineage>
</organism>
<protein>
    <submittedName>
        <fullName evidence="5">Uncharacterized protein</fullName>
    </submittedName>
</protein>
<dbReference type="InterPro" id="IPR051762">
    <property type="entry name" value="UBF1"/>
</dbReference>
<accession>A0A813ZCX8</accession>
<feature type="compositionally biased region" description="Polar residues" evidence="4">
    <location>
        <begin position="357"/>
        <end position="372"/>
    </location>
</feature>
<evidence type="ECO:0000256" key="3">
    <source>
        <dbReference type="ARBA" id="ARBA00023242"/>
    </source>
</evidence>
<proteinExistence type="predicted"/>
<evidence type="ECO:0000313" key="5">
    <source>
        <dbReference type="EMBL" id="CAF0897640.1"/>
    </source>
</evidence>
<evidence type="ECO:0000256" key="2">
    <source>
        <dbReference type="ARBA" id="ARBA00023125"/>
    </source>
</evidence>
<comment type="subcellular location">
    <subcellularLocation>
        <location evidence="1">Nucleus</location>
    </subcellularLocation>
</comment>
<dbReference type="GO" id="GO:0003677">
    <property type="term" value="F:DNA binding"/>
    <property type="evidence" value="ECO:0007669"/>
    <property type="project" value="UniProtKB-KW"/>
</dbReference>
<feature type="region of interest" description="Disordered" evidence="4">
    <location>
        <begin position="357"/>
        <end position="398"/>
    </location>
</feature>
<comment type="caution">
    <text evidence="5">The sequence shown here is derived from an EMBL/GenBank/DDBJ whole genome shotgun (WGS) entry which is preliminary data.</text>
</comment>
<keyword evidence="6" id="KW-1185">Reference proteome</keyword>
<dbReference type="SUPFAM" id="SSF47095">
    <property type="entry name" value="HMG-box"/>
    <property type="match status" value="1"/>
</dbReference>
<name>A0A813ZCX8_9BILA</name>
<keyword evidence="2" id="KW-0238">DNA-binding</keyword>
<sequence>MFKPFDLFYEKKFPNEENAESLEEATKEWNTLENKKKLKFIKKAEKKYDSSLEENPDTPPFHTFLSSRELDILMKSYGLPDKLPANSKLYYIKKKQDEAQNNIQDDQRLDEVLKNSRIEAENEFKNFTEAEKNALLDEYHLKTEEFNDKFFVFARSIPENRIVDYKEFTKRKPEPIPKEKVVKPPQITKKRENAKELHKKFTPFDVFLEKHREDFDSTDNLKARNEARSKFKDLNDKKRLKYVKKAETNYDEYYKNSNEERPLFSTYLNKNELKLLLESYGMPDSVPNSFTAYYYRLKTQEGMMGMKEVFDSLKKLPADDKEKLQKEHTSKYQEYLIKNKQFLDSLPLSRLEDYNFSKSKQARKSGNSTTMGSPSKKLKKSKDNGKSADEILSLDESD</sequence>
<dbReference type="EMBL" id="CAJNOC010001877">
    <property type="protein sequence ID" value="CAF0897640.1"/>
    <property type="molecule type" value="Genomic_DNA"/>
</dbReference>
<gene>
    <name evidence="5" type="ORF">OXX778_LOCUS11234</name>
</gene>